<evidence type="ECO:0000313" key="8">
    <source>
        <dbReference type="Proteomes" id="UP000032545"/>
    </source>
</evidence>
<evidence type="ECO:0000259" key="6">
    <source>
        <dbReference type="Pfam" id="PF03328"/>
    </source>
</evidence>
<keyword evidence="3 5" id="KW-0460">Magnesium</keyword>
<evidence type="ECO:0000256" key="4">
    <source>
        <dbReference type="PIRSR" id="PIRSR015582-1"/>
    </source>
</evidence>
<evidence type="ECO:0000256" key="3">
    <source>
        <dbReference type="ARBA" id="ARBA00022842"/>
    </source>
</evidence>
<dbReference type="Gene3D" id="3.20.20.60">
    <property type="entry name" value="Phosphoenolpyruvate-binding domains"/>
    <property type="match status" value="1"/>
</dbReference>
<dbReference type="EC" id="4.1.3.6" evidence="7"/>
<dbReference type="InterPro" id="IPR015813">
    <property type="entry name" value="Pyrv/PenolPyrv_kinase-like_dom"/>
</dbReference>
<accession>A0A0D8BAZ0</accession>
<comment type="caution">
    <text evidence="7">The sequence shown here is derived from an EMBL/GenBank/DDBJ whole genome shotgun (WGS) entry which is preliminary data.</text>
</comment>
<dbReference type="EMBL" id="JYFN01000041">
    <property type="protein sequence ID" value="KJE21250.1"/>
    <property type="molecule type" value="Genomic_DNA"/>
</dbReference>
<dbReference type="GO" id="GO:0008816">
    <property type="term" value="F:citryl-CoA lyase activity"/>
    <property type="evidence" value="ECO:0007669"/>
    <property type="project" value="UniProtKB-EC"/>
</dbReference>
<dbReference type="AlphaFoldDB" id="A0A0D8BAZ0"/>
<dbReference type="PANTHER" id="PTHR32308">
    <property type="entry name" value="LYASE BETA SUBUNIT, PUTATIVE (AFU_ORTHOLOGUE AFUA_4G13030)-RELATED"/>
    <property type="match status" value="1"/>
</dbReference>
<feature type="domain" description="HpcH/HpaI aldolase/citrate lyase" evidence="6">
    <location>
        <begin position="34"/>
        <end position="248"/>
    </location>
</feature>
<feature type="binding site" evidence="4">
    <location>
        <position position="153"/>
    </location>
    <ligand>
        <name>substrate</name>
    </ligand>
</feature>
<comment type="cofactor">
    <cofactor evidence="1">
        <name>Mg(2+)</name>
        <dbReference type="ChEBI" id="CHEBI:18420"/>
    </cofactor>
</comment>
<dbReference type="InterPro" id="IPR011206">
    <property type="entry name" value="Citrate_lyase_beta/mcl1/mcl2"/>
</dbReference>
<organism evidence="7 8">
    <name type="scientific">Frankia torreyi</name>
    <dbReference type="NCBI Taxonomy" id="1856"/>
    <lineage>
        <taxon>Bacteria</taxon>
        <taxon>Bacillati</taxon>
        <taxon>Actinomycetota</taxon>
        <taxon>Actinomycetes</taxon>
        <taxon>Frankiales</taxon>
        <taxon>Frankiaceae</taxon>
        <taxon>Frankia</taxon>
    </lineage>
</organism>
<name>A0A0D8BAZ0_9ACTN</name>
<dbReference type="GO" id="GO:0008815">
    <property type="term" value="F:citrate (pro-3S)-lyase activity"/>
    <property type="evidence" value="ECO:0007669"/>
    <property type="project" value="UniProtKB-EC"/>
</dbReference>
<protein>
    <submittedName>
        <fullName evidence="7">Citrate lyase beta subunit</fullName>
        <ecNumber evidence="7">4.1.3.34</ecNumber>
        <ecNumber evidence="7">4.1.3.6</ecNumber>
    </submittedName>
</protein>
<evidence type="ECO:0000256" key="2">
    <source>
        <dbReference type="ARBA" id="ARBA00022723"/>
    </source>
</evidence>
<keyword evidence="2 5" id="KW-0479">Metal-binding</keyword>
<proteinExistence type="predicted"/>
<feature type="binding site" evidence="4">
    <location>
        <position position="95"/>
    </location>
    <ligand>
        <name>substrate</name>
    </ligand>
</feature>
<evidence type="ECO:0000256" key="1">
    <source>
        <dbReference type="ARBA" id="ARBA00001946"/>
    </source>
</evidence>
<reference evidence="7 8" key="2">
    <citation type="journal article" date="2016" name="Genome Announc.">
        <title>Permanent Draft Genome Sequences for Two Variants of Frankia sp. Strain CpI1, the First Frankia Strain Isolated from Root Nodules of Comptonia peregrina.</title>
        <authorList>
            <person name="Oshone R."/>
            <person name="Hurst S.G.IV."/>
            <person name="Abebe-Akele F."/>
            <person name="Simpson S."/>
            <person name="Morris K."/>
            <person name="Thomas W.K."/>
            <person name="Tisa L.S."/>
        </authorList>
    </citation>
    <scope>NUCLEOTIDE SEQUENCE [LARGE SCALE GENOMIC DNA]</scope>
    <source>
        <strain evidence="8">CpI1-S</strain>
    </source>
</reference>
<feature type="binding site" evidence="5">
    <location>
        <position position="180"/>
    </location>
    <ligand>
        <name>Mg(2+)</name>
        <dbReference type="ChEBI" id="CHEBI:18420"/>
    </ligand>
</feature>
<dbReference type="Proteomes" id="UP000032545">
    <property type="component" value="Unassembled WGS sequence"/>
</dbReference>
<dbReference type="EC" id="4.1.3.34" evidence="7"/>
<evidence type="ECO:0000313" key="7">
    <source>
        <dbReference type="EMBL" id="KJE21250.1"/>
    </source>
</evidence>
<keyword evidence="8" id="KW-1185">Reference proteome</keyword>
<evidence type="ECO:0000256" key="5">
    <source>
        <dbReference type="PIRSR" id="PIRSR015582-2"/>
    </source>
</evidence>
<dbReference type="InterPro" id="IPR005000">
    <property type="entry name" value="Aldolase/citrate-lyase_domain"/>
</dbReference>
<reference evidence="8" key="1">
    <citation type="submission" date="2015-02" db="EMBL/GenBank/DDBJ databases">
        <title>Draft Genome of Frankia sp. CpI1-S.</title>
        <authorList>
            <person name="Oshone R.T."/>
            <person name="Ngom M."/>
            <person name="Ghodhbane-Gtari F."/>
            <person name="Gtari M."/>
            <person name="Morris K."/>
            <person name="Thomas K."/>
            <person name="Sen A."/>
            <person name="Tisa L.S."/>
        </authorList>
    </citation>
    <scope>NUCLEOTIDE SEQUENCE [LARGE SCALE GENOMIC DNA]</scope>
    <source>
        <strain evidence="8">CpI1-S</strain>
    </source>
</reference>
<dbReference type="GO" id="GO:0006107">
    <property type="term" value="P:oxaloacetate metabolic process"/>
    <property type="evidence" value="ECO:0007669"/>
    <property type="project" value="TreeGrafter"/>
</dbReference>
<dbReference type="PATRIC" id="fig|1502723.3.peg.4415"/>
<dbReference type="InterPro" id="IPR040442">
    <property type="entry name" value="Pyrv_kinase-like_dom_sf"/>
</dbReference>
<keyword evidence="7" id="KW-0456">Lyase</keyword>
<dbReference type="SUPFAM" id="SSF51621">
    <property type="entry name" value="Phosphoenolpyruvate/pyruvate domain"/>
    <property type="match status" value="1"/>
</dbReference>
<dbReference type="PANTHER" id="PTHR32308:SF10">
    <property type="entry name" value="CITRATE LYASE SUBUNIT BETA"/>
    <property type="match status" value="1"/>
</dbReference>
<dbReference type="PIRSF" id="PIRSF015582">
    <property type="entry name" value="Cit_lyase_B"/>
    <property type="match status" value="1"/>
</dbReference>
<dbReference type="Pfam" id="PF03328">
    <property type="entry name" value="HpcH_HpaI"/>
    <property type="match status" value="1"/>
</dbReference>
<sequence length="318" mass="33051">MTAEETAAKRAAAEKATVGGTAVGGTAADYRPRRSVLYMPGANERALEKAKGLPADALILDLEDAVAPAAKQDARVRVCAAVAAGAYGRREVAIRVNGRDTPWHADDLRAAAQAGPDAVVVPKIGSPADVHAVERDLDAAGASARTRIWAMVETPIAMLRALEIAQSSPRLAVLVMGTNDLANELRAEHVPGRAPLLTGLGLCLLAARASGKAILDGVYNDVRDAEGFAAECRQGRELGFDGKTLIHPGQVEPCNQAFSPSAEQLAEAAEIVRAWAEAAAAGRGVVTVNGRMIENLHVDNARRLLAVDAAIAELATAG</sequence>
<dbReference type="GO" id="GO:0000287">
    <property type="term" value="F:magnesium ion binding"/>
    <property type="evidence" value="ECO:0007669"/>
    <property type="project" value="TreeGrafter"/>
</dbReference>
<gene>
    <name evidence="7" type="ORF">FF36_04481</name>
</gene>
<feature type="binding site" evidence="5">
    <location>
        <position position="153"/>
    </location>
    <ligand>
        <name>Mg(2+)</name>
        <dbReference type="ChEBI" id="CHEBI:18420"/>
    </ligand>
</feature>